<dbReference type="GO" id="GO:0043240">
    <property type="term" value="C:Fanconi anaemia nuclear complex"/>
    <property type="evidence" value="ECO:0007669"/>
    <property type="project" value="InterPro"/>
</dbReference>
<dbReference type="OMA" id="DAGCAGH"/>
<sequence>MAALLLFPSISPAQPNPFSLAIEIEDTADGEVNGMHAIEADLPLAEAVAAPGPASAPATGALAGVGEPAAPGEEDAALAARCAKLGVQLAAQGDSTAARAAVHAAIAELCALRDAGQLHAALPLVAFAPVGDDALRVAFEALVTPQLSYACCAALVERALAPRALALEQPASRALFATIELTLARHPKAVVDGLLVPTFAHERIGPAQSEVVCRLLRDAVKPPFVELFLHAVADERSAPSGCWGEQQVTILQQAVNRKVSPSPALVLALLEQAAASSERLKRSLKFAKLLLVLVQRFGAEVAPHAELALRIARTSETFMRAPLCKAIADAARRR</sequence>
<dbReference type="EMBL" id="JAGTXO010000033">
    <property type="protein sequence ID" value="KAG8460398.1"/>
    <property type="molecule type" value="Genomic_DNA"/>
</dbReference>
<dbReference type="PANTHER" id="PTHR32094">
    <property type="entry name" value="FANCONI ANEMIA GROUP E PROTEIN"/>
    <property type="match status" value="1"/>
</dbReference>
<evidence type="ECO:0000313" key="2">
    <source>
        <dbReference type="EMBL" id="KAG8460398.1"/>
    </source>
</evidence>
<dbReference type="Proteomes" id="UP000751190">
    <property type="component" value="Unassembled WGS sequence"/>
</dbReference>
<comment type="caution">
    <text evidence="2">The sequence shown here is derived from an EMBL/GenBank/DDBJ whole genome shotgun (WGS) entry which is preliminary data.</text>
</comment>
<evidence type="ECO:0000259" key="1">
    <source>
        <dbReference type="Pfam" id="PF11510"/>
    </source>
</evidence>
<gene>
    <name evidence="2" type="ORF">KFE25_011889</name>
</gene>
<feature type="domain" description="Fanconi Anaemia group E protein C-terminal" evidence="1">
    <location>
        <begin position="120"/>
        <end position="326"/>
    </location>
</feature>
<protein>
    <recommendedName>
        <fullName evidence="1">Fanconi Anaemia group E protein C-terminal domain-containing protein</fullName>
    </recommendedName>
</protein>
<evidence type="ECO:0000313" key="3">
    <source>
        <dbReference type="Proteomes" id="UP000751190"/>
    </source>
</evidence>
<dbReference type="InterPro" id="IPR039685">
    <property type="entry name" value="FANCE"/>
</dbReference>
<keyword evidence="3" id="KW-1185">Reference proteome</keyword>
<proteinExistence type="predicted"/>
<dbReference type="PANTHER" id="PTHR32094:SF5">
    <property type="entry name" value="FANCONI ANEMIA GROUP E PROTEIN"/>
    <property type="match status" value="1"/>
</dbReference>
<dbReference type="Pfam" id="PF11510">
    <property type="entry name" value="FA_FANCE"/>
    <property type="match status" value="1"/>
</dbReference>
<dbReference type="InterPro" id="IPR021025">
    <property type="entry name" value="Fanconi_anaemia_gr_E_prot_C"/>
</dbReference>
<dbReference type="GO" id="GO:0036297">
    <property type="term" value="P:interstrand cross-link repair"/>
    <property type="evidence" value="ECO:0007669"/>
    <property type="project" value="InterPro"/>
</dbReference>
<dbReference type="AlphaFoldDB" id="A0A8J5X6E8"/>
<reference evidence="2" key="1">
    <citation type="submission" date="2021-05" db="EMBL/GenBank/DDBJ databases">
        <title>The genome of the haptophyte Pavlova lutheri (Diacronema luteri, Pavlovales) - a model for lipid biosynthesis in eukaryotic algae.</title>
        <authorList>
            <person name="Hulatt C.J."/>
            <person name="Posewitz M.C."/>
        </authorList>
    </citation>
    <scope>NUCLEOTIDE SEQUENCE</scope>
    <source>
        <strain evidence="2">NIVA-4/92</strain>
    </source>
</reference>
<organism evidence="2 3">
    <name type="scientific">Diacronema lutheri</name>
    <name type="common">Unicellular marine alga</name>
    <name type="synonym">Monochrysis lutheri</name>
    <dbReference type="NCBI Taxonomy" id="2081491"/>
    <lineage>
        <taxon>Eukaryota</taxon>
        <taxon>Haptista</taxon>
        <taxon>Haptophyta</taxon>
        <taxon>Pavlovophyceae</taxon>
        <taxon>Pavlovales</taxon>
        <taxon>Pavlovaceae</taxon>
        <taxon>Diacronema</taxon>
    </lineage>
</organism>
<dbReference type="OrthoDB" id="2449818at2759"/>
<accession>A0A8J5X6E8</accession>
<dbReference type="Gene3D" id="1.25.40.480">
    <property type="match status" value="1"/>
</dbReference>
<name>A0A8J5X6E8_DIALT</name>